<sequence length="540" mass="58671">MTGRGGRASNPFQRCGKDIVGWRTTWRIIFFRDHKFDRSGLCAIWSSMNRPDLILLSGGALLAFAVVPVAAKPPAPTSILPPVVAPQPAIPAPVAPVAPPVIVTPPPVPLPPLSSAQESWLNDWLRRGAAEGLMAKSKAAAALTGDALLSATLDRARALSTGRVSTADFLNIWALRPAPFDPRPSLAKAIAEDRLPQWAAGLTPPYSGYDGLRKGLANYERIRDSGGWPKLSADASPDAIRKRLAIEDKAVTPDEKLVDALQRAQRRYGLNPTGQLGARTLAELNVPVEDRIAAIMANMERWRWMPRSLPVNRVQVNIAAAVLTMFEGDQPVKSMRAVTGSPDNQTPMLSSSIHSIVVNPPWNVPASIARKELFPKGRATLLRQGYKIIGTPEGGQRIVQPAGPNSALGRLKFDFNNPFAVYLHDTPARAKFQSYDRLASHGCIRLEKPVPLAEMMVTGDPKLAGQIQTLIDEGKTQRVSLPQEVAVYLLYWTAFAGSDGVMNFRSDPYGWDKLLAQKIEASSRRVDPTADHSTAIASKD</sequence>
<protein>
    <recommendedName>
        <fullName evidence="8">L,D-TPase catalytic domain-containing protein</fullName>
    </recommendedName>
</protein>
<proteinExistence type="inferred from homology"/>
<dbReference type="InterPro" id="IPR005490">
    <property type="entry name" value="LD_TPept_cat_dom"/>
</dbReference>
<keyword evidence="5 7" id="KW-0573">Peptidoglycan synthesis</keyword>
<dbReference type="SUPFAM" id="SSF47090">
    <property type="entry name" value="PGBD-like"/>
    <property type="match status" value="1"/>
</dbReference>
<dbReference type="GO" id="GO:0071555">
    <property type="term" value="P:cell wall organization"/>
    <property type="evidence" value="ECO:0007669"/>
    <property type="project" value="UniProtKB-UniRule"/>
</dbReference>
<dbReference type="PANTHER" id="PTHR41533">
    <property type="entry name" value="L,D-TRANSPEPTIDASE HI_1667-RELATED"/>
    <property type="match status" value="1"/>
</dbReference>
<dbReference type="Pfam" id="PF20142">
    <property type="entry name" value="Scaffold"/>
    <property type="match status" value="1"/>
</dbReference>
<dbReference type="CDD" id="cd16913">
    <property type="entry name" value="YkuD_like"/>
    <property type="match status" value="1"/>
</dbReference>
<dbReference type="GO" id="GO:0009252">
    <property type="term" value="P:peptidoglycan biosynthetic process"/>
    <property type="evidence" value="ECO:0007669"/>
    <property type="project" value="UniProtKB-UniPathway"/>
</dbReference>
<dbReference type="InterPro" id="IPR036365">
    <property type="entry name" value="PGBD-like_sf"/>
</dbReference>
<evidence type="ECO:0000256" key="5">
    <source>
        <dbReference type="ARBA" id="ARBA00022984"/>
    </source>
</evidence>
<evidence type="ECO:0000313" key="10">
    <source>
        <dbReference type="Proteomes" id="UP000015524"/>
    </source>
</evidence>
<dbReference type="Gene3D" id="2.40.440.10">
    <property type="entry name" value="L,D-transpeptidase catalytic domain-like"/>
    <property type="match status" value="1"/>
</dbReference>
<evidence type="ECO:0000259" key="8">
    <source>
        <dbReference type="PROSITE" id="PS52029"/>
    </source>
</evidence>
<feature type="active site" description="Nucleophile" evidence="7">
    <location>
        <position position="443"/>
    </location>
</feature>
<keyword evidence="4 7" id="KW-0133">Cell shape</keyword>
<evidence type="ECO:0000256" key="3">
    <source>
        <dbReference type="ARBA" id="ARBA00022679"/>
    </source>
</evidence>
<dbReference type="GO" id="GO:0016740">
    <property type="term" value="F:transferase activity"/>
    <property type="evidence" value="ECO:0007669"/>
    <property type="project" value="UniProtKB-KW"/>
</dbReference>
<comment type="similarity">
    <text evidence="2">Belongs to the YkuD family.</text>
</comment>
<dbReference type="PANTHER" id="PTHR41533:SF2">
    <property type="entry name" value="BLR7131 PROTEIN"/>
    <property type="match status" value="1"/>
</dbReference>
<keyword evidence="3" id="KW-0808">Transferase</keyword>
<feature type="active site" description="Proton donor/acceptor" evidence="7">
    <location>
        <position position="424"/>
    </location>
</feature>
<evidence type="ECO:0000313" key="9">
    <source>
        <dbReference type="EMBL" id="EQB01367.1"/>
    </source>
</evidence>
<feature type="domain" description="L,D-TPase catalytic" evidence="8">
    <location>
        <begin position="312"/>
        <end position="470"/>
    </location>
</feature>
<dbReference type="PROSITE" id="PS52029">
    <property type="entry name" value="LD_TPASE"/>
    <property type="match status" value="1"/>
</dbReference>
<dbReference type="GO" id="GO:0008360">
    <property type="term" value="P:regulation of cell shape"/>
    <property type="evidence" value="ECO:0007669"/>
    <property type="project" value="UniProtKB-UniRule"/>
</dbReference>
<dbReference type="InterPro" id="IPR052905">
    <property type="entry name" value="LD-transpeptidase_YkuD-like"/>
</dbReference>
<dbReference type="Pfam" id="PF01471">
    <property type="entry name" value="PG_binding_1"/>
    <property type="match status" value="1"/>
</dbReference>
<evidence type="ECO:0000256" key="2">
    <source>
        <dbReference type="ARBA" id="ARBA00005992"/>
    </source>
</evidence>
<keyword evidence="6 7" id="KW-0961">Cell wall biogenesis/degradation</keyword>
<dbReference type="eggNOG" id="COG2989">
    <property type="taxonomic scope" value="Bacteria"/>
</dbReference>
<accession>T0GL16</accession>
<dbReference type="SUPFAM" id="SSF141523">
    <property type="entry name" value="L,D-transpeptidase catalytic domain-like"/>
    <property type="match status" value="1"/>
</dbReference>
<dbReference type="GO" id="GO:0004180">
    <property type="term" value="F:carboxypeptidase activity"/>
    <property type="evidence" value="ECO:0007669"/>
    <property type="project" value="UniProtKB-ARBA"/>
</dbReference>
<reference evidence="9 10" key="1">
    <citation type="journal article" date="2013" name="Genome Announc.">
        <title>Draft Genome Sequence of a Hexachlorocyclohexane-Degrading Bacterium, Sphingobium baderi Strain LL03T.</title>
        <authorList>
            <person name="Kaur J."/>
            <person name="Verma H."/>
            <person name="Tripathi C."/>
            <person name="Khurana J.P."/>
            <person name="Lal R."/>
        </authorList>
    </citation>
    <scope>NUCLEOTIDE SEQUENCE [LARGE SCALE GENOMIC DNA]</scope>
    <source>
        <strain evidence="9 10">LL03</strain>
    </source>
</reference>
<name>T0GL16_9SPHN</name>
<dbReference type="UniPathway" id="UPA00219"/>
<evidence type="ECO:0000256" key="4">
    <source>
        <dbReference type="ARBA" id="ARBA00022960"/>
    </source>
</evidence>
<gene>
    <name evidence="9" type="ORF">L485_10860</name>
</gene>
<dbReference type="EMBL" id="ATIB01000060">
    <property type="protein sequence ID" value="EQB01367.1"/>
    <property type="molecule type" value="Genomic_DNA"/>
</dbReference>
<comment type="pathway">
    <text evidence="1 7">Cell wall biogenesis; peptidoglycan biosynthesis.</text>
</comment>
<evidence type="ECO:0000256" key="7">
    <source>
        <dbReference type="PROSITE-ProRule" id="PRU01373"/>
    </source>
</evidence>
<evidence type="ECO:0000256" key="6">
    <source>
        <dbReference type="ARBA" id="ARBA00023316"/>
    </source>
</evidence>
<evidence type="ECO:0000256" key="1">
    <source>
        <dbReference type="ARBA" id="ARBA00004752"/>
    </source>
</evidence>
<comment type="caution">
    <text evidence="9">The sequence shown here is derived from an EMBL/GenBank/DDBJ whole genome shotgun (WGS) entry which is preliminary data.</text>
</comment>
<dbReference type="InterPro" id="IPR038063">
    <property type="entry name" value="Transpep_catalytic_dom"/>
</dbReference>
<dbReference type="InterPro" id="IPR045380">
    <property type="entry name" value="LD_TPept_scaffold_dom"/>
</dbReference>
<dbReference type="AlphaFoldDB" id="T0GL16"/>
<dbReference type="Proteomes" id="UP000015524">
    <property type="component" value="Unassembled WGS sequence"/>
</dbReference>
<organism evidence="9 10">
    <name type="scientific">Sphingobium baderi LL03</name>
    <dbReference type="NCBI Taxonomy" id="1114964"/>
    <lineage>
        <taxon>Bacteria</taxon>
        <taxon>Pseudomonadati</taxon>
        <taxon>Pseudomonadota</taxon>
        <taxon>Alphaproteobacteria</taxon>
        <taxon>Sphingomonadales</taxon>
        <taxon>Sphingomonadaceae</taxon>
        <taxon>Sphingobium</taxon>
    </lineage>
</organism>
<keyword evidence="10" id="KW-1185">Reference proteome</keyword>
<dbReference type="InterPro" id="IPR002477">
    <property type="entry name" value="Peptidoglycan-bd-like"/>
</dbReference>
<dbReference type="Pfam" id="PF03734">
    <property type="entry name" value="YkuD"/>
    <property type="match status" value="1"/>
</dbReference>
<dbReference type="PATRIC" id="fig|1114964.3.peg.2119"/>